<dbReference type="Proteomes" id="UP000776629">
    <property type="component" value="Unassembled WGS sequence"/>
</dbReference>
<gene>
    <name evidence="3" type="ORF">H5993_04480</name>
</gene>
<proteinExistence type="inferred from homology"/>
<evidence type="ECO:0000313" key="4">
    <source>
        <dbReference type="Proteomes" id="UP000776629"/>
    </source>
</evidence>
<evidence type="ECO:0000256" key="1">
    <source>
        <dbReference type="ARBA" id="ARBA00007189"/>
    </source>
</evidence>
<dbReference type="RefSeq" id="WP_204776396.1">
    <property type="nucleotide sequence ID" value="NZ_JACJJQ010000015.1"/>
</dbReference>
<reference evidence="3 4" key="1">
    <citation type="journal article" date="2021" name="Sci. Rep.">
        <title>The distribution of antibiotic resistance genes in chicken gut microbiota commensals.</title>
        <authorList>
            <person name="Juricova H."/>
            <person name="Matiasovicova J."/>
            <person name="Kubasova T."/>
            <person name="Cejkova D."/>
            <person name="Rychlik I."/>
        </authorList>
    </citation>
    <scope>NUCLEOTIDE SEQUENCE [LARGE SCALE GENOMIC DNA]</scope>
    <source>
        <strain evidence="3 4">An810</strain>
    </source>
</reference>
<dbReference type="InterPro" id="IPR016772">
    <property type="entry name" value="UCP020408"/>
</dbReference>
<feature type="region of interest" description="Disordered" evidence="2">
    <location>
        <begin position="357"/>
        <end position="386"/>
    </location>
</feature>
<name>A0ABS2ENN2_9LACO</name>
<feature type="region of interest" description="Disordered" evidence="2">
    <location>
        <begin position="159"/>
        <end position="211"/>
    </location>
</feature>
<comment type="similarity">
    <text evidence="1">Belongs to the UPF0751 family.</text>
</comment>
<evidence type="ECO:0000256" key="2">
    <source>
        <dbReference type="SAM" id="MobiDB-lite"/>
    </source>
</evidence>
<dbReference type="EMBL" id="JACJJQ010000015">
    <property type="protein sequence ID" value="MBM6754018.1"/>
    <property type="molecule type" value="Genomic_DNA"/>
</dbReference>
<keyword evidence="4" id="KW-1185">Reference proteome</keyword>
<protein>
    <submittedName>
        <fullName evidence="3">DUF2325 domain-containing protein</fullName>
    </submittedName>
</protein>
<sequence>MYDYRQDLMTILENIGDTPAELIRGQQILQAALNLITAGEHPHHESKHSTNQPRHFKIKRHVERTNPEINLSHVKPTPVKPASATKVPLTGHQYDALNKIKGLESVLQGLVNQPKTAAVKFDHLDNQMTKLLKYLSEADQRALQPRLNQLKANFMTIKNQVKPSQPAPKPQAKEVKPTPTTPTPVETSNPMTEALAETQPKQPRAPFSSQKSQYVIQRQLVGADLLTENGQEAGHISETMVRKFNLQSGSIVKADIRPNDIFIHKVIRTIDHLGDLKFDDAAKIQTFDFGVVQKHKRHLRVTFNSNNEPLMVDGKKYAFLLPEDNLVAGKGSIVQLAWFTDDPDSMRIRWTYPTEEEKAAAKAPAKKTSPSKKLEATASQPTEKRYPGIDLSGQTVAVLVGNRQEHESYEQMIRLYGGQPTIVDSFKTQKAYLKNKLKSADIVILVKSKAHHGASKAVNDFQQQFGFNFAVANTISMGQFEDALYRAANGFPADTVGIANQ</sequence>
<comment type="caution">
    <text evidence="3">The sequence shown here is derived from an EMBL/GenBank/DDBJ whole genome shotgun (WGS) entry which is preliminary data.</text>
</comment>
<evidence type="ECO:0000313" key="3">
    <source>
        <dbReference type="EMBL" id="MBM6754018.1"/>
    </source>
</evidence>
<dbReference type="Pfam" id="PF10087">
    <property type="entry name" value="DUF2325"/>
    <property type="match status" value="1"/>
</dbReference>
<accession>A0ABS2ENN2</accession>
<organism evidence="3 4">
    <name type="scientific">Limosilactobacillus alvi</name>
    <dbReference type="NCBI Taxonomy" id="990412"/>
    <lineage>
        <taxon>Bacteria</taxon>
        <taxon>Bacillati</taxon>
        <taxon>Bacillota</taxon>
        <taxon>Bacilli</taxon>
        <taxon>Lactobacillales</taxon>
        <taxon>Lactobacillaceae</taxon>
        <taxon>Limosilactobacillus</taxon>
    </lineage>
</organism>